<keyword evidence="2" id="KW-1185">Reference proteome</keyword>
<dbReference type="OrthoDB" id="3026189at2759"/>
<evidence type="ECO:0000313" key="1">
    <source>
        <dbReference type="EMBL" id="RXW12731.1"/>
    </source>
</evidence>
<reference evidence="1 2" key="1">
    <citation type="submission" date="2019-01" db="EMBL/GenBank/DDBJ databases">
        <title>Draft genome sequence of Psathyrella aberdarensis IHI B618.</title>
        <authorList>
            <person name="Buettner E."/>
            <person name="Kellner H."/>
        </authorList>
    </citation>
    <scope>NUCLEOTIDE SEQUENCE [LARGE SCALE GENOMIC DNA]</scope>
    <source>
        <strain evidence="1 2">IHI B618</strain>
    </source>
</reference>
<name>A0A4Q2D308_9AGAR</name>
<evidence type="ECO:0000313" key="2">
    <source>
        <dbReference type="Proteomes" id="UP000290288"/>
    </source>
</evidence>
<dbReference type="EMBL" id="SDEE01001140">
    <property type="protein sequence ID" value="RXW12731.1"/>
    <property type="molecule type" value="Genomic_DNA"/>
</dbReference>
<dbReference type="AlphaFoldDB" id="A0A4Q2D308"/>
<protein>
    <submittedName>
        <fullName evidence="1">Uncharacterized protein</fullName>
    </submittedName>
</protein>
<proteinExistence type="predicted"/>
<comment type="caution">
    <text evidence="1">The sequence shown here is derived from an EMBL/GenBank/DDBJ whole genome shotgun (WGS) entry which is preliminary data.</text>
</comment>
<organism evidence="1 2">
    <name type="scientific">Candolleomyces aberdarensis</name>
    <dbReference type="NCBI Taxonomy" id="2316362"/>
    <lineage>
        <taxon>Eukaryota</taxon>
        <taxon>Fungi</taxon>
        <taxon>Dikarya</taxon>
        <taxon>Basidiomycota</taxon>
        <taxon>Agaricomycotina</taxon>
        <taxon>Agaricomycetes</taxon>
        <taxon>Agaricomycetidae</taxon>
        <taxon>Agaricales</taxon>
        <taxon>Agaricineae</taxon>
        <taxon>Psathyrellaceae</taxon>
        <taxon>Candolleomyces</taxon>
    </lineage>
</organism>
<sequence length="63" mass="7104">MLGSKENLQEALTPEISAEVLYELWETMFQVELMVMDQVLAPHKWGGKDSNNVDGDGLVQVRL</sequence>
<accession>A0A4Q2D308</accession>
<gene>
    <name evidence="1" type="ORF">EST38_g13123</name>
</gene>
<dbReference type="Proteomes" id="UP000290288">
    <property type="component" value="Unassembled WGS sequence"/>
</dbReference>